<keyword evidence="1" id="KW-0472">Membrane</keyword>
<feature type="transmembrane region" description="Helical" evidence="1">
    <location>
        <begin position="167"/>
        <end position="189"/>
    </location>
</feature>
<dbReference type="AlphaFoldDB" id="A0AAW4ZU42"/>
<dbReference type="RefSeq" id="WP_232581390.1">
    <property type="nucleotide sequence ID" value="NZ_WMCP01000015.1"/>
</dbReference>
<gene>
    <name evidence="2" type="ORF">GLP33_12970</name>
</gene>
<comment type="caution">
    <text evidence="2">The sequence shown here is derived from an EMBL/GenBank/DDBJ whole genome shotgun (WGS) entry which is preliminary data.</text>
</comment>
<accession>A0AAW4ZU42</accession>
<keyword evidence="1" id="KW-1133">Transmembrane helix</keyword>
<sequence>MTEEAVESQLKPKWVFQALVLSKDDIIGYLAYSLYKFKKDELATFLRKSGVLEPQIKQRLHDFHDNALVSQNTLNEYRDLAEKILLNINNNTEKEIKKQLEKNNIKNNIKNKKLFKNSMLSVSNKERDIERIIENRVNAEIDKIKSAAHTYQKPALFIRFLIWIRDGFSGVFATSILILLFYAYAGLIADDDTRKNLKQGVIKEFADLVSENPLPSRPSNIVLSK</sequence>
<reference evidence="2" key="1">
    <citation type="submission" date="2019-11" db="EMBL/GenBank/DDBJ databases">
        <title>Comparative genomics of photobacteria reveal adaptation to distinct habitats.</title>
        <authorList>
            <person name="Fuertes-Perez S."/>
            <person name="Hilgarth M."/>
            <person name="Vogel R.F."/>
        </authorList>
    </citation>
    <scope>NUCLEOTIDE SEQUENCE</scope>
    <source>
        <strain evidence="2">TMW2.2145</strain>
    </source>
</reference>
<protein>
    <submittedName>
        <fullName evidence="2">Uncharacterized protein</fullName>
    </submittedName>
</protein>
<organism evidence="2 3">
    <name type="scientific">Photobacterium phosphoreum</name>
    <dbReference type="NCBI Taxonomy" id="659"/>
    <lineage>
        <taxon>Bacteria</taxon>
        <taxon>Pseudomonadati</taxon>
        <taxon>Pseudomonadota</taxon>
        <taxon>Gammaproteobacteria</taxon>
        <taxon>Vibrionales</taxon>
        <taxon>Vibrionaceae</taxon>
        <taxon>Photobacterium</taxon>
    </lineage>
</organism>
<keyword evidence="1" id="KW-0812">Transmembrane</keyword>
<dbReference type="EMBL" id="WMCP01000015">
    <property type="protein sequence ID" value="MCF2302638.1"/>
    <property type="molecule type" value="Genomic_DNA"/>
</dbReference>
<evidence type="ECO:0000313" key="3">
    <source>
        <dbReference type="Proteomes" id="UP000813876"/>
    </source>
</evidence>
<evidence type="ECO:0000313" key="2">
    <source>
        <dbReference type="EMBL" id="MCF2302638.1"/>
    </source>
</evidence>
<name>A0AAW4ZU42_PHOPO</name>
<dbReference type="Proteomes" id="UP000813876">
    <property type="component" value="Unassembled WGS sequence"/>
</dbReference>
<evidence type="ECO:0000256" key="1">
    <source>
        <dbReference type="SAM" id="Phobius"/>
    </source>
</evidence>
<proteinExistence type="predicted"/>